<evidence type="ECO:0000256" key="4">
    <source>
        <dbReference type="ARBA" id="ARBA00022741"/>
    </source>
</evidence>
<evidence type="ECO:0000259" key="9">
    <source>
        <dbReference type="PROSITE" id="PS50011"/>
    </source>
</evidence>
<keyword evidence="6 7" id="KW-0067">ATP-binding</keyword>
<dbReference type="InterPro" id="IPR017441">
    <property type="entry name" value="Protein_kinase_ATP_BS"/>
</dbReference>
<protein>
    <recommendedName>
        <fullName evidence="2">non-specific serine/threonine protein kinase</fullName>
        <ecNumber evidence="2">2.7.11.1</ecNumber>
    </recommendedName>
</protein>
<evidence type="ECO:0000256" key="6">
    <source>
        <dbReference type="ARBA" id="ARBA00022840"/>
    </source>
</evidence>
<evidence type="ECO:0000256" key="1">
    <source>
        <dbReference type="ARBA" id="ARBA00010886"/>
    </source>
</evidence>
<dbReference type="PROSITE" id="PS50011">
    <property type="entry name" value="PROTEIN_KINASE_DOM"/>
    <property type="match status" value="1"/>
</dbReference>
<dbReference type="Gene3D" id="3.30.200.20">
    <property type="entry name" value="Phosphorylase Kinase, domain 1"/>
    <property type="match status" value="1"/>
</dbReference>
<reference evidence="11" key="1">
    <citation type="submission" date="2016-07" db="EMBL/GenBank/DDBJ databases">
        <title>Sequence Frankia sp. strain CcI1.17.</title>
        <authorList>
            <person name="Ghodhbane-Gtari F."/>
            <person name="Swanson E."/>
            <person name="Gueddou A."/>
            <person name="Morris K."/>
            <person name="Hezbri K."/>
            <person name="Ktari A."/>
            <person name="Nouioui I."/>
            <person name="Abebe-Akele F."/>
            <person name="Simpson S."/>
            <person name="Thomas K."/>
            <person name="Gtari M."/>
            <person name="Tisa L.S."/>
            <person name="Hurst S."/>
        </authorList>
    </citation>
    <scope>NUCLEOTIDE SEQUENCE [LARGE SCALE GENOMIC DNA]</scope>
    <source>
        <strain evidence="11">Cc1.17</strain>
    </source>
</reference>
<dbReference type="InterPro" id="IPR000719">
    <property type="entry name" value="Prot_kinase_dom"/>
</dbReference>
<dbReference type="GO" id="GO:0004674">
    <property type="term" value="F:protein serine/threonine kinase activity"/>
    <property type="evidence" value="ECO:0007669"/>
    <property type="project" value="UniProtKB-EC"/>
</dbReference>
<evidence type="ECO:0000313" key="10">
    <source>
        <dbReference type="EMBL" id="OHV37397.1"/>
    </source>
</evidence>
<dbReference type="PANTHER" id="PTHR43671">
    <property type="entry name" value="SERINE/THREONINE-PROTEIN KINASE NEK"/>
    <property type="match status" value="1"/>
</dbReference>
<feature type="compositionally biased region" description="Low complexity" evidence="8">
    <location>
        <begin position="350"/>
        <end position="375"/>
    </location>
</feature>
<name>A0A1S1QUJ9_9ACTN</name>
<keyword evidence="3" id="KW-0808">Transferase</keyword>
<dbReference type="SUPFAM" id="SSF56112">
    <property type="entry name" value="Protein kinase-like (PK-like)"/>
    <property type="match status" value="1"/>
</dbReference>
<feature type="region of interest" description="Disordered" evidence="8">
    <location>
        <begin position="413"/>
        <end position="618"/>
    </location>
</feature>
<dbReference type="Pfam" id="PF00069">
    <property type="entry name" value="Pkinase"/>
    <property type="match status" value="1"/>
</dbReference>
<feature type="region of interest" description="Disordered" evidence="8">
    <location>
        <begin position="335"/>
        <end position="375"/>
    </location>
</feature>
<proteinExistence type="inferred from homology"/>
<evidence type="ECO:0000256" key="5">
    <source>
        <dbReference type="ARBA" id="ARBA00022777"/>
    </source>
</evidence>
<dbReference type="RefSeq" id="WP_071084513.1">
    <property type="nucleotide sequence ID" value="NZ_MBLM01000113.1"/>
</dbReference>
<feature type="compositionally biased region" description="Basic and acidic residues" evidence="8">
    <location>
        <begin position="492"/>
        <end position="502"/>
    </location>
</feature>
<feature type="compositionally biased region" description="Low complexity" evidence="8">
    <location>
        <begin position="461"/>
        <end position="477"/>
    </location>
</feature>
<feature type="compositionally biased region" description="Low complexity" evidence="8">
    <location>
        <begin position="23"/>
        <end position="39"/>
    </location>
</feature>
<dbReference type="InterPro" id="IPR011009">
    <property type="entry name" value="Kinase-like_dom_sf"/>
</dbReference>
<accession>A0A1S1QUJ9</accession>
<comment type="caution">
    <text evidence="10">The sequence shown here is derived from an EMBL/GenBank/DDBJ whole genome shotgun (WGS) entry which is preliminary data.</text>
</comment>
<evidence type="ECO:0000256" key="3">
    <source>
        <dbReference type="ARBA" id="ARBA00022679"/>
    </source>
</evidence>
<dbReference type="EMBL" id="MBLM01000113">
    <property type="protein sequence ID" value="OHV37397.1"/>
    <property type="molecule type" value="Genomic_DNA"/>
</dbReference>
<evidence type="ECO:0000313" key="11">
    <source>
        <dbReference type="Proteomes" id="UP000179627"/>
    </source>
</evidence>
<evidence type="ECO:0000256" key="2">
    <source>
        <dbReference type="ARBA" id="ARBA00012513"/>
    </source>
</evidence>
<dbReference type="CDD" id="cd14014">
    <property type="entry name" value="STKc_PknB_like"/>
    <property type="match status" value="1"/>
</dbReference>
<sequence length="618" mass="62983">MRGHDHSAGPPGSPGPPGPPGPAGSAGSVTPRPARAPAPEEFLSPLWSDDPRRVGPFLLRGRLGAGGMGTVYLGHAHGQQPVAVKVIRADMASDPDFRRRFEREVAAMRRVESRFTAPLITADVGAPRPWLATAYVYGPTLRASVERNGPLPAESVLMLAAGVAEALLAIHGAGVIHRDLKPANVLLALDGPRVIDFGIARAADHSGSTTTGRIIGSPAYMSPEQARGERVDAASDVFALGSVLAFAATGRNAFGEGNTADVIYRVVREEPVLTGVGGDLRALIEACLTKAADQRPRPAEVLARCLAEPPTVAQTTTWLPVPVLAEISQRQRHPDVLVAPPALPAPRAPVGPGTPERPAPAALATPPAPAVTPARRPPRTAVAAVCVLAACTLAGALAATPARTILRPWELLPGRGDGSEAPADPPSRFSPAGAGSTAEPEHLPGTGPGPRPAEGATAGTPTSSPDPAAGGPAPNADTDTDADDRGGLPADGNRRPPPEGRRQTAPPSHQDQPSAFPWPQVPSPDPGPDHPAENPAPRPTTAAPTAGQVSPTPEEGSGTASPQPSPPASSHPTPSRSAAPAEPTELPAQTTTPEDGGGGDPPPQDVPPDPSAPADPQH</sequence>
<comment type="similarity">
    <text evidence="1">Belongs to the protein kinase superfamily. NEK Ser/Thr protein kinase family. NIMA subfamily.</text>
</comment>
<keyword evidence="4 7" id="KW-0547">Nucleotide-binding</keyword>
<dbReference type="GO" id="GO:0005524">
    <property type="term" value="F:ATP binding"/>
    <property type="evidence" value="ECO:0007669"/>
    <property type="project" value="UniProtKB-UniRule"/>
</dbReference>
<feature type="compositionally biased region" description="Pro residues" evidence="8">
    <location>
        <begin position="600"/>
        <end position="618"/>
    </location>
</feature>
<keyword evidence="5" id="KW-0418">Kinase</keyword>
<dbReference type="SMART" id="SM00220">
    <property type="entry name" value="S_TKc"/>
    <property type="match status" value="1"/>
</dbReference>
<dbReference type="Gene3D" id="1.10.510.10">
    <property type="entry name" value="Transferase(Phosphotransferase) domain 1"/>
    <property type="match status" value="1"/>
</dbReference>
<feature type="compositionally biased region" description="Low complexity" evidence="8">
    <location>
        <begin position="533"/>
        <end position="546"/>
    </location>
</feature>
<feature type="compositionally biased region" description="Pro residues" evidence="8">
    <location>
        <begin position="11"/>
        <end position="22"/>
    </location>
</feature>
<dbReference type="PANTHER" id="PTHR43671:SF13">
    <property type="entry name" value="SERINE_THREONINE-PROTEIN KINASE NEK2"/>
    <property type="match status" value="1"/>
</dbReference>
<dbReference type="PROSITE" id="PS00108">
    <property type="entry name" value="PROTEIN_KINASE_ST"/>
    <property type="match status" value="1"/>
</dbReference>
<gene>
    <name evidence="10" type="ORF">CC117_16805</name>
</gene>
<dbReference type="EC" id="2.7.11.1" evidence="2"/>
<feature type="compositionally biased region" description="Low complexity" evidence="8">
    <location>
        <begin position="570"/>
        <end position="581"/>
    </location>
</feature>
<dbReference type="PROSITE" id="PS00107">
    <property type="entry name" value="PROTEIN_KINASE_ATP"/>
    <property type="match status" value="1"/>
</dbReference>
<dbReference type="AlphaFoldDB" id="A0A1S1QUJ9"/>
<evidence type="ECO:0000256" key="8">
    <source>
        <dbReference type="SAM" id="MobiDB-lite"/>
    </source>
</evidence>
<dbReference type="InterPro" id="IPR008271">
    <property type="entry name" value="Ser/Thr_kinase_AS"/>
</dbReference>
<organism evidence="10 11">
    <name type="scientific">Parafrankia colletiae</name>
    <dbReference type="NCBI Taxonomy" id="573497"/>
    <lineage>
        <taxon>Bacteria</taxon>
        <taxon>Bacillati</taxon>
        <taxon>Actinomycetota</taxon>
        <taxon>Actinomycetes</taxon>
        <taxon>Frankiales</taxon>
        <taxon>Frankiaceae</taxon>
        <taxon>Parafrankia</taxon>
    </lineage>
</organism>
<dbReference type="OrthoDB" id="3214242at2"/>
<feature type="region of interest" description="Disordered" evidence="8">
    <location>
        <begin position="1"/>
        <end position="47"/>
    </location>
</feature>
<dbReference type="InterPro" id="IPR050660">
    <property type="entry name" value="NEK_Ser/Thr_kinase"/>
</dbReference>
<evidence type="ECO:0000256" key="7">
    <source>
        <dbReference type="PROSITE-ProRule" id="PRU10141"/>
    </source>
</evidence>
<feature type="domain" description="Protein kinase" evidence="9">
    <location>
        <begin position="57"/>
        <end position="312"/>
    </location>
</feature>
<keyword evidence="11" id="KW-1185">Reference proteome</keyword>
<feature type="binding site" evidence="7">
    <location>
        <position position="85"/>
    </location>
    <ligand>
        <name>ATP</name>
        <dbReference type="ChEBI" id="CHEBI:30616"/>
    </ligand>
</feature>
<dbReference type="Proteomes" id="UP000179627">
    <property type="component" value="Unassembled WGS sequence"/>
</dbReference>